<evidence type="ECO:0000256" key="1">
    <source>
        <dbReference type="ARBA" id="ARBA00022729"/>
    </source>
</evidence>
<keyword evidence="1" id="KW-0732">Signal</keyword>
<sequence length="222" mass="26049">MAGVGFILTSHSALALELNYEHKYEDISKEHTDELEISHDFESGIGVGTKLKFHPVEKANGEAGNFFDKRKLSEKEFKINYNHDITDRFSIEPGMSFTIKDDEEKYKPSIKFKYRLFDKTKLSLRYRKEISDRDEKPTKRVDRIEGKISQKIGKFNLGYTLTWYHGNENLYNKKRYNTEHEVEVGYQLTKHFSPYIGVKNEAVSKSSSERQTEYIVGMNYKF</sequence>
<dbReference type="InterPro" id="IPR053713">
    <property type="entry name" value="Bact_OM_Channel_sf"/>
</dbReference>
<protein>
    <submittedName>
        <fullName evidence="2">Oligogalacturonate-specific porin kdgM</fullName>
    </submittedName>
</protein>
<evidence type="ECO:0000313" key="3">
    <source>
        <dbReference type="Proteomes" id="UP000274346"/>
    </source>
</evidence>
<reference evidence="2 3" key="1">
    <citation type="submission" date="2018-12" db="EMBL/GenBank/DDBJ databases">
        <authorList>
            <consortium name="Pathogen Informatics"/>
        </authorList>
    </citation>
    <scope>NUCLEOTIDE SEQUENCE [LARGE SCALE GENOMIC DNA]</scope>
    <source>
        <strain evidence="2 3">NCTC13098</strain>
    </source>
</reference>
<dbReference type="AlphaFoldDB" id="A0A3P8L050"/>
<name>A0A3P8L050_RAOTE</name>
<dbReference type="KEGG" id="rtg:NCTC13098_04906"/>
<dbReference type="PANTHER" id="PTHR38105:SF5">
    <property type="entry name" value="OUTER MEMBRANE PROTEIN"/>
    <property type="match status" value="1"/>
</dbReference>
<dbReference type="GO" id="GO:0015288">
    <property type="term" value="F:porin activity"/>
    <property type="evidence" value="ECO:0007669"/>
    <property type="project" value="TreeGrafter"/>
</dbReference>
<dbReference type="PANTHER" id="PTHR38105">
    <property type="entry name" value="OUTER MEMBRANE PROTEIN-RELATED-RELATED"/>
    <property type="match status" value="1"/>
</dbReference>
<dbReference type="Gene3D" id="2.40.160.40">
    <property type="entry name" value="monomeric porin ompg"/>
    <property type="match status" value="1"/>
</dbReference>
<dbReference type="Pfam" id="PF06178">
    <property type="entry name" value="KdgM"/>
    <property type="match status" value="1"/>
</dbReference>
<dbReference type="SUPFAM" id="SSF56935">
    <property type="entry name" value="Porins"/>
    <property type="match status" value="1"/>
</dbReference>
<proteinExistence type="predicted"/>
<organism evidence="2 3">
    <name type="scientific">Raoultella terrigena</name>
    <name type="common">Klebsiella terrigena</name>
    <dbReference type="NCBI Taxonomy" id="577"/>
    <lineage>
        <taxon>Bacteria</taxon>
        <taxon>Pseudomonadati</taxon>
        <taxon>Pseudomonadota</taxon>
        <taxon>Gammaproteobacteria</taxon>
        <taxon>Enterobacterales</taxon>
        <taxon>Enterobacteriaceae</taxon>
        <taxon>Klebsiella/Raoultella group</taxon>
        <taxon>Raoultella</taxon>
    </lineage>
</organism>
<gene>
    <name evidence="2" type="primary">kdgM_2</name>
    <name evidence="2" type="ORF">NCTC13098_04906</name>
</gene>
<dbReference type="InterPro" id="IPR009331">
    <property type="entry name" value="Oligogalacturonate-sp_porin"/>
</dbReference>
<evidence type="ECO:0000313" key="2">
    <source>
        <dbReference type="EMBL" id="VDR28522.1"/>
    </source>
</evidence>
<dbReference type="GO" id="GO:0009279">
    <property type="term" value="C:cell outer membrane"/>
    <property type="evidence" value="ECO:0007669"/>
    <property type="project" value="TreeGrafter"/>
</dbReference>
<dbReference type="Proteomes" id="UP000274346">
    <property type="component" value="Chromosome"/>
</dbReference>
<dbReference type="GO" id="GO:0015772">
    <property type="term" value="P:oligosaccharide transport"/>
    <property type="evidence" value="ECO:0007669"/>
    <property type="project" value="TreeGrafter"/>
</dbReference>
<accession>A0A3P8L050</accession>
<dbReference type="EMBL" id="LR131271">
    <property type="protein sequence ID" value="VDR28522.1"/>
    <property type="molecule type" value="Genomic_DNA"/>
</dbReference>